<protein>
    <submittedName>
        <fullName evidence="1">Uncharacterized protein</fullName>
    </submittedName>
</protein>
<dbReference type="EMBL" id="QJKJ01013371">
    <property type="protein sequence ID" value="RDX66583.1"/>
    <property type="molecule type" value="Genomic_DNA"/>
</dbReference>
<gene>
    <name evidence="1" type="ORF">CR513_54624</name>
</gene>
<name>A0A371EKJ6_MUCPR</name>
<evidence type="ECO:0000313" key="2">
    <source>
        <dbReference type="Proteomes" id="UP000257109"/>
    </source>
</evidence>
<dbReference type="SUPFAM" id="SSF56672">
    <property type="entry name" value="DNA/RNA polymerases"/>
    <property type="match status" value="1"/>
</dbReference>
<feature type="non-terminal residue" evidence="1">
    <location>
        <position position="1"/>
    </location>
</feature>
<accession>A0A371EKJ6</accession>
<organism evidence="1 2">
    <name type="scientific">Mucuna pruriens</name>
    <name type="common">Velvet bean</name>
    <name type="synonym">Dolichos pruriens</name>
    <dbReference type="NCBI Taxonomy" id="157652"/>
    <lineage>
        <taxon>Eukaryota</taxon>
        <taxon>Viridiplantae</taxon>
        <taxon>Streptophyta</taxon>
        <taxon>Embryophyta</taxon>
        <taxon>Tracheophyta</taxon>
        <taxon>Spermatophyta</taxon>
        <taxon>Magnoliopsida</taxon>
        <taxon>eudicotyledons</taxon>
        <taxon>Gunneridae</taxon>
        <taxon>Pentapetalae</taxon>
        <taxon>rosids</taxon>
        <taxon>fabids</taxon>
        <taxon>Fabales</taxon>
        <taxon>Fabaceae</taxon>
        <taxon>Papilionoideae</taxon>
        <taxon>50 kb inversion clade</taxon>
        <taxon>NPAAA clade</taxon>
        <taxon>indigoferoid/millettioid clade</taxon>
        <taxon>Phaseoleae</taxon>
        <taxon>Mucuna</taxon>
    </lineage>
</organism>
<reference evidence="1" key="1">
    <citation type="submission" date="2018-05" db="EMBL/GenBank/DDBJ databases">
        <title>Draft genome of Mucuna pruriens seed.</title>
        <authorList>
            <person name="Nnadi N.E."/>
            <person name="Vos R."/>
            <person name="Hasami M.H."/>
            <person name="Devisetty U.K."/>
            <person name="Aguiy J.C."/>
        </authorList>
    </citation>
    <scope>NUCLEOTIDE SEQUENCE [LARGE SCALE GENOMIC DNA]</scope>
    <source>
        <strain evidence="1">JCA_2017</strain>
    </source>
</reference>
<sequence>MEEEINPIRQQQRRLNSTILDVVKKEVPKLLVAGIIYPISDSQWKSPVQSWKSYRGNPITSFWMASHGTCKFILHLKISTRLPSPAHLAPSRTLACHLDCVTLRVHSSVV</sequence>
<dbReference type="Proteomes" id="UP000257109">
    <property type="component" value="Unassembled WGS sequence"/>
</dbReference>
<dbReference type="AlphaFoldDB" id="A0A371EKJ6"/>
<keyword evidence="2" id="KW-1185">Reference proteome</keyword>
<evidence type="ECO:0000313" key="1">
    <source>
        <dbReference type="EMBL" id="RDX66583.1"/>
    </source>
</evidence>
<dbReference type="Gene3D" id="3.10.10.10">
    <property type="entry name" value="HIV Type 1 Reverse Transcriptase, subunit A, domain 1"/>
    <property type="match status" value="1"/>
</dbReference>
<proteinExistence type="predicted"/>
<dbReference type="OrthoDB" id="8038132at2759"/>
<dbReference type="InterPro" id="IPR043502">
    <property type="entry name" value="DNA/RNA_pol_sf"/>
</dbReference>
<comment type="caution">
    <text evidence="1">The sequence shown here is derived from an EMBL/GenBank/DDBJ whole genome shotgun (WGS) entry which is preliminary data.</text>
</comment>